<dbReference type="InterPro" id="IPR050669">
    <property type="entry name" value="Hemerythrin"/>
</dbReference>
<dbReference type="OrthoDB" id="7305302at2"/>
<gene>
    <name evidence="5" type="ORF">MTBPR1_50098</name>
</gene>
<dbReference type="AlphaFoldDB" id="A0A1C3RJ95"/>
<keyword evidence="2" id="KW-0479">Metal-binding</keyword>
<keyword evidence="6" id="KW-1185">Reference proteome</keyword>
<keyword evidence="3" id="KW-0408">Iron</keyword>
<dbReference type="NCBIfam" id="TIGR02481">
    <property type="entry name" value="hemeryth_dom"/>
    <property type="match status" value="1"/>
</dbReference>
<dbReference type="CDD" id="cd12107">
    <property type="entry name" value="Hemerythrin"/>
    <property type="match status" value="1"/>
</dbReference>
<dbReference type="PANTHER" id="PTHR37164">
    <property type="entry name" value="BACTERIOHEMERYTHRIN"/>
    <property type="match status" value="1"/>
</dbReference>
<dbReference type="SUPFAM" id="SSF47188">
    <property type="entry name" value="Hemerythrin-like"/>
    <property type="match status" value="1"/>
</dbReference>
<dbReference type="NCBIfam" id="NF033749">
    <property type="entry name" value="bact_hemeryth"/>
    <property type="match status" value="1"/>
</dbReference>
<proteinExistence type="inferred from homology"/>
<organism evidence="5 6">
    <name type="scientific">Candidatus Terasakiella magnetica</name>
    <dbReference type="NCBI Taxonomy" id="1867952"/>
    <lineage>
        <taxon>Bacteria</taxon>
        <taxon>Pseudomonadati</taxon>
        <taxon>Pseudomonadota</taxon>
        <taxon>Alphaproteobacteria</taxon>
        <taxon>Rhodospirillales</taxon>
        <taxon>Terasakiellaceae</taxon>
        <taxon>Terasakiella</taxon>
    </lineage>
</organism>
<comment type="similarity">
    <text evidence="1">Belongs to the hemerythrin family.</text>
</comment>
<evidence type="ECO:0000259" key="4">
    <source>
        <dbReference type="Pfam" id="PF01814"/>
    </source>
</evidence>
<dbReference type="Gene3D" id="1.20.120.50">
    <property type="entry name" value="Hemerythrin-like"/>
    <property type="match status" value="1"/>
</dbReference>
<evidence type="ECO:0000256" key="1">
    <source>
        <dbReference type="ARBA" id="ARBA00010587"/>
    </source>
</evidence>
<dbReference type="STRING" id="1867952.MTBPR1_50098"/>
<sequence length="131" mass="15409">MTILQWDDAFLLGEPSLDQQHKVLVQLINELSTAMDTSAQEGPDSDFVLAELASHLYAHMDYEEQLFEDRGFSELLSHKLLHEKYRQIFHDLYLAFKDEDRPDKIQVLQKMVEWVENHIAKEDAKFKPYLS</sequence>
<dbReference type="GO" id="GO:0046872">
    <property type="term" value="F:metal ion binding"/>
    <property type="evidence" value="ECO:0007669"/>
    <property type="project" value="UniProtKB-KW"/>
</dbReference>
<protein>
    <recommendedName>
        <fullName evidence="4">Hemerythrin-like domain-containing protein</fullName>
    </recommendedName>
</protein>
<reference evidence="5 6" key="1">
    <citation type="submission" date="2016-07" db="EMBL/GenBank/DDBJ databases">
        <authorList>
            <person name="Lefevre C.T."/>
        </authorList>
    </citation>
    <scope>NUCLEOTIDE SEQUENCE [LARGE SCALE GENOMIC DNA]</scope>
    <source>
        <strain evidence="5">PR1</strain>
    </source>
</reference>
<evidence type="ECO:0000256" key="3">
    <source>
        <dbReference type="ARBA" id="ARBA00023004"/>
    </source>
</evidence>
<feature type="domain" description="Hemerythrin-like" evidence="4">
    <location>
        <begin position="17"/>
        <end position="130"/>
    </location>
</feature>
<dbReference type="Proteomes" id="UP000231658">
    <property type="component" value="Unassembled WGS sequence"/>
</dbReference>
<evidence type="ECO:0000313" key="6">
    <source>
        <dbReference type="Proteomes" id="UP000231658"/>
    </source>
</evidence>
<dbReference type="InterPro" id="IPR012827">
    <property type="entry name" value="Hemerythrin_metal-bd"/>
</dbReference>
<dbReference type="EMBL" id="FLYE01000044">
    <property type="protein sequence ID" value="SCA57342.1"/>
    <property type="molecule type" value="Genomic_DNA"/>
</dbReference>
<dbReference type="Pfam" id="PF01814">
    <property type="entry name" value="Hemerythrin"/>
    <property type="match status" value="1"/>
</dbReference>
<evidence type="ECO:0000256" key="2">
    <source>
        <dbReference type="ARBA" id="ARBA00022723"/>
    </source>
</evidence>
<accession>A0A1C3RJ95</accession>
<evidence type="ECO:0000313" key="5">
    <source>
        <dbReference type="EMBL" id="SCA57342.1"/>
    </source>
</evidence>
<dbReference type="InterPro" id="IPR035938">
    <property type="entry name" value="Hemerythrin-like_sf"/>
</dbReference>
<dbReference type="RefSeq" id="WP_069189381.1">
    <property type="nucleotide sequence ID" value="NZ_FLYE01000044.1"/>
</dbReference>
<name>A0A1C3RJ95_9PROT</name>
<dbReference type="InterPro" id="IPR012312">
    <property type="entry name" value="Hemerythrin-like"/>
</dbReference>
<dbReference type="PANTHER" id="PTHR37164:SF1">
    <property type="entry name" value="BACTERIOHEMERYTHRIN"/>
    <property type="match status" value="1"/>
</dbReference>